<dbReference type="Gene3D" id="3.30.565.10">
    <property type="entry name" value="Histidine kinase-like ATPase, C-terminal domain"/>
    <property type="match status" value="1"/>
</dbReference>
<evidence type="ECO:0000256" key="6">
    <source>
        <dbReference type="SAM" id="MobiDB-lite"/>
    </source>
</evidence>
<evidence type="ECO:0000313" key="10">
    <source>
        <dbReference type="Proteomes" id="UP000190037"/>
    </source>
</evidence>
<keyword evidence="5" id="KW-0418">Kinase</keyword>
<dbReference type="Proteomes" id="UP000190037">
    <property type="component" value="Unassembled WGS sequence"/>
</dbReference>
<sequence length="884" mass="95193">MRKLMRAPRADRTGAARSRPRRTFTIRTLLVLLTVVPLVSMVALWAIATYRLADHASGLDNEVSVAERAGTPSYNTMISLQAERRLTAAWMAKPAPAAADALRAQRVKTDEAVKQFVAFAKSGARETPGNAVRRAREVAAELAQLPDARRQVDSIGAIGRDRWLKFYTSQIADQISVVQALAETSDTDVTYAGQFLVIQFRAGEALAQEDTLVSFSLPSGRLSQPDYAAFVQNVGVRRHSIDDEIEPFLPPASRAGYLALTQTPAWHDLVSMENAIIATVDAPREARAAGSGIPIPAELASWRSVLDRLAEPASAFDFARVDQVFAAGDEATSDTWNQVYLLSAIGLAFVVIGGVLCWRITRAVRRRLFLLRDATVELGTHRLPMVIERLQRGERVDLAVEAPEVDAGRDEIGQVASAFNAAQRAALDGAVQLARQREGFAKVFVNTALRTQSLVNRQIGELDTMERRHQDPELLRELFTIDHLATRLRRYEENLVVLTGNRPGRRWSRPVRIVDVVRGAVGEVEDYHRVEVYSDPDVQLSGPAVGGVIHLLAELVENATMFSPPDTPVHVRAAAVAKGVAIEIEDRGLGMSEAEYESANRQLAVPTTFDVIALAEDVRMGLFVVAQLADRLGVGVTLRPSPYGGTLAIVFLPDELITREGGAPDEPDRAAAPFEPATAIVAAAQPASEPNSATTHEADEGPGFVPESPGRPHPEPVVRSLDRIPMPAERAEPAPAEPDVSVRPTAPAGTDPGPVPAPEPASTPAPRHARPAPTTAPAVEETTPDGRRALPRRVRQRNLPMPLRTETATTSEGGVRTEAKPSSPREAAATLSSFRFASQRAREASEPTAADDESAIATEPGTGTEPAPGPRPAAGSTTHPGEPS</sequence>
<dbReference type="GO" id="GO:0000160">
    <property type="term" value="P:phosphorelay signal transduction system"/>
    <property type="evidence" value="ECO:0007669"/>
    <property type="project" value="TreeGrafter"/>
</dbReference>
<name>A0A1T3NTM9_9ACTN</name>
<dbReference type="RefSeq" id="WP_078974300.1">
    <property type="nucleotide sequence ID" value="NZ_MWQN01000001.1"/>
</dbReference>
<dbReference type="OrthoDB" id="4652229at2"/>
<dbReference type="Pfam" id="PF08376">
    <property type="entry name" value="NIT"/>
    <property type="match status" value="1"/>
</dbReference>
<dbReference type="AlphaFoldDB" id="A0A1T3NTM9"/>
<dbReference type="GO" id="GO:0004673">
    <property type="term" value="F:protein histidine kinase activity"/>
    <property type="evidence" value="ECO:0007669"/>
    <property type="project" value="UniProtKB-EC"/>
</dbReference>
<dbReference type="PROSITE" id="PS50906">
    <property type="entry name" value="NIT"/>
    <property type="match status" value="1"/>
</dbReference>
<dbReference type="STRING" id="159449.B4N89_02880"/>
<evidence type="ECO:0000313" key="9">
    <source>
        <dbReference type="EMBL" id="OPC80032.1"/>
    </source>
</evidence>
<dbReference type="PANTHER" id="PTHR45436">
    <property type="entry name" value="SENSOR HISTIDINE KINASE YKOH"/>
    <property type="match status" value="1"/>
</dbReference>
<dbReference type="InterPro" id="IPR050428">
    <property type="entry name" value="TCS_sensor_his_kinase"/>
</dbReference>
<dbReference type="PANTHER" id="PTHR45436:SF5">
    <property type="entry name" value="SENSOR HISTIDINE KINASE TRCS"/>
    <property type="match status" value="1"/>
</dbReference>
<evidence type="ECO:0000256" key="7">
    <source>
        <dbReference type="SAM" id="Phobius"/>
    </source>
</evidence>
<evidence type="ECO:0000256" key="1">
    <source>
        <dbReference type="ARBA" id="ARBA00000085"/>
    </source>
</evidence>
<keyword evidence="10" id="KW-1185">Reference proteome</keyword>
<protein>
    <recommendedName>
        <fullName evidence="2">histidine kinase</fullName>
        <ecNumber evidence="2">2.7.13.3</ecNumber>
    </recommendedName>
</protein>
<dbReference type="SMART" id="SM00387">
    <property type="entry name" value="HATPase_c"/>
    <property type="match status" value="1"/>
</dbReference>
<feature type="compositionally biased region" description="Basic and acidic residues" evidence="6">
    <location>
        <begin position="710"/>
        <end position="722"/>
    </location>
</feature>
<keyword evidence="4" id="KW-0808">Transferase</keyword>
<feature type="domain" description="NIT" evidence="8">
    <location>
        <begin position="71"/>
        <end position="331"/>
    </location>
</feature>
<organism evidence="9 10">
    <name type="scientific">Embleya scabrispora</name>
    <dbReference type="NCBI Taxonomy" id="159449"/>
    <lineage>
        <taxon>Bacteria</taxon>
        <taxon>Bacillati</taxon>
        <taxon>Actinomycetota</taxon>
        <taxon>Actinomycetes</taxon>
        <taxon>Kitasatosporales</taxon>
        <taxon>Streptomycetaceae</taxon>
        <taxon>Embleya</taxon>
    </lineage>
</organism>
<evidence type="ECO:0000259" key="8">
    <source>
        <dbReference type="PROSITE" id="PS50906"/>
    </source>
</evidence>
<gene>
    <name evidence="9" type="ORF">B4N89_02880</name>
</gene>
<dbReference type="Pfam" id="PF02518">
    <property type="entry name" value="HATPase_c"/>
    <property type="match status" value="1"/>
</dbReference>
<dbReference type="InterPro" id="IPR036890">
    <property type="entry name" value="HATPase_C_sf"/>
</dbReference>
<accession>A0A1T3NTM9</accession>
<keyword evidence="3" id="KW-0597">Phosphoprotein</keyword>
<dbReference type="InterPro" id="IPR010910">
    <property type="entry name" value="Nitrate/nitrite_sensing_bac"/>
</dbReference>
<evidence type="ECO:0000256" key="3">
    <source>
        <dbReference type="ARBA" id="ARBA00022553"/>
    </source>
</evidence>
<feature type="compositionally biased region" description="Pro residues" evidence="6">
    <location>
        <begin position="753"/>
        <end position="763"/>
    </location>
</feature>
<reference evidence="9 10" key="1">
    <citation type="submission" date="2017-03" db="EMBL/GenBank/DDBJ databases">
        <title>Draft genome sequence of Streptomyces scabrisporus NF3, endophyte isolated from Amphipterygium adstringens.</title>
        <authorList>
            <person name="Vazquez M."/>
            <person name="Ceapa C.D."/>
            <person name="Rodriguez Luna D."/>
            <person name="Sanchez Esquivel S."/>
        </authorList>
    </citation>
    <scope>NUCLEOTIDE SEQUENCE [LARGE SCALE GENOMIC DNA]</scope>
    <source>
        <strain evidence="9 10">NF3</strain>
    </source>
</reference>
<keyword evidence="7" id="KW-1133">Transmembrane helix</keyword>
<feature type="compositionally biased region" description="Low complexity" evidence="6">
    <location>
        <begin position="764"/>
        <end position="781"/>
    </location>
</feature>
<keyword evidence="7" id="KW-0812">Transmembrane</keyword>
<feature type="region of interest" description="Disordered" evidence="6">
    <location>
        <begin position="686"/>
        <end position="884"/>
    </location>
</feature>
<dbReference type="EC" id="2.7.13.3" evidence="2"/>
<dbReference type="SUPFAM" id="SSF55874">
    <property type="entry name" value="ATPase domain of HSP90 chaperone/DNA topoisomerase II/histidine kinase"/>
    <property type="match status" value="1"/>
</dbReference>
<feature type="transmembrane region" description="Helical" evidence="7">
    <location>
        <begin position="29"/>
        <end position="48"/>
    </location>
</feature>
<comment type="caution">
    <text evidence="9">The sequence shown here is derived from an EMBL/GenBank/DDBJ whole genome shotgun (WGS) entry which is preliminary data.</text>
</comment>
<dbReference type="GO" id="GO:0005886">
    <property type="term" value="C:plasma membrane"/>
    <property type="evidence" value="ECO:0007669"/>
    <property type="project" value="TreeGrafter"/>
</dbReference>
<dbReference type="InterPro" id="IPR013587">
    <property type="entry name" value="Nitrate/nitrite_sensing"/>
</dbReference>
<comment type="catalytic activity">
    <reaction evidence="1">
        <text>ATP + protein L-histidine = ADP + protein N-phospho-L-histidine.</text>
        <dbReference type="EC" id="2.7.13.3"/>
    </reaction>
</comment>
<keyword evidence="7" id="KW-0472">Membrane</keyword>
<evidence type="ECO:0000256" key="4">
    <source>
        <dbReference type="ARBA" id="ARBA00022679"/>
    </source>
</evidence>
<dbReference type="EMBL" id="MWQN01000001">
    <property type="protein sequence ID" value="OPC80032.1"/>
    <property type="molecule type" value="Genomic_DNA"/>
</dbReference>
<evidence type="ECO:0000256" key="5">
    <source>
        <dbReference type="ARBA" id="ARBA00022777"/>
    </source>
</evidence>
<feature type="compositionally biased region" description="Low complexity" evidence="6">
    <location>
        <begin position="857"/>
        <end position="878"/>
    </location>
</feature>
<evidence type="ECO:0000256" key="2">
    <source>
        <dbReference type="ARBA" id="ARBA00012438"/>
    </source>
</evidence>
<dbReference type="Gene3D" id="6.10.340.10">
    <property type="match status" value="1"/>
</dbReference>
<proteinExistence type="predicted"/>
<dbReference type="InterPro" id="IPR003594">
    <property type="entry name" value="HATPase_dom"/>
</dbReference>